<keyword evidence="2" id="KW-0378">Hydrolase</keyword>
<keyword evidence="2" id="KW-0255">Endonuclease</keyword>
<keyword evidence="2" id="KW-0269">Exonuclease</keyword>
<keyword evidence="2" id="KW-0540">Nuclease</keyword>
<dbReference type="GO" id="GO:0004527">
    <property type="term" value="F:exonuclease activity"/>
    <property type="evidence" value="ECO:0007669"/>
    <property type="project" value="UniProtKB-KW"/>
</dbReference>
<proteinExistence type="predicted"/>
<accession>A0A060HTM5</accession>
<evidence type="ECO:0000313" key="3">
    <source>
        <dbReference type="Proteomes" id="UP000027093"/>
    </source>
</evidence>
<dbReference type="Proteomes" id="UP000027093">
    <property type="component" value="Chromosome"/>
</dbReference>
<dbReference type="Gene3D" id="3.60.10.10">
    <property type="entry name" value="Endonuclease/exonuclease/phosphatase"/>
    <property type="match status" value="1"/>
</dbReference>
<dbReference type="EMBL" id="CP007536">
    <property type="protein sequence ID" value="AIC16442.1"/>
    <property type="molecule type" value="Genomic_DNA"/>
</dbReference>
<dbReference type="InterPro" id="IPR036691">
    <property type="entry name" value="Endo/exonu/phosph_ase_sf"/>
</dbReference>
<organism evidence="2 3">
    <name type="scientific">Nitrososphaera viennensis EN76</name>
    <dbReference type="NCBI Taxonomy" id="926571"/>
    <lineage>
        <taxon>Archaea</taxon>
        <taxon>Nitrososphaerota</taxon>
        <taxon>Nitrososphaeria</taxon>
        <taxon>Nitrososphaerales</taxon>
        <taxon>Nitrososphaeraceae</taxon>
        <taxon>Nitrososphaera</taxon>
    </lineage>
</organism>
<dbReference type="AlphaFoldDB" id="A0A060HTM5"/>
<feature type="domain" description="Endonuclease/exonuclease/phosphatase" evidence="1">
    <location>
        <begin position="5"/>
        <end position="186"/>
    </location>
</feature>
<protein>
    <submittedName>
        <fullName evidence="2">Endonuclease/exonuclease/phosphatase</fullName>
    </submittedName>
</protein>
<evidence type="ECO:0000259" key="1">
    <source>
        <dbReference type="Pfam" id="PF03372"/>
    </source>
</evidence>
<keyword evidence="3" id="KW-1185">Reference proteome</keyword>
<dbReference type="GO" id="GO:0004519">
    <property type="term" value="F:endonuclease activity"/>
    <property type="evidence" value="ECO:0007669"/>
    <property type="project" value="UniProtKB-KW"/>
</dbReference>
<dbReference type="SUPFAM" id="SSF56219">
    <property type="entry name" value="DNase I-like"/>
    <property type="match status" value="1"/>
</dbReference>
<dbReference type="KEGG" id="nvn:NVIE_021820"/>
<name>A0A060HTM5_9ARCH</name>
<dbReference type="Pfam" id="PF03372">
    <property type="entry name" value="Exo_endo_phos"/>
    <property type="match status" value="1"/>
</dbReference>
<evidence type="ECO:0000313" key="2">
    <source>
        <dbReference type="EMBL" id="AIC16442.1"/>
    </source>
</evidence>
<gene>
    <name evidence="2" type="ORF">NVIE_021820</name>
</gene>
<sequence>MMIAATWNMQGSSHSQENKWNEGVKNMMVQLNIDVFCLQECGSVPASANLLQNNFGGIVGLSLYSWGGTTTRPFAYILFYPADPNGNRCNLAVVSKVLPANPALLYPAAAPVWRPALGADYGGDYCFTIHAISPGGADVSGLLNAISGAVIGNWLAAGDFNRPPDGTFPPGPWQVCPPNSNTYPATNPQAKYDYLVEVGAAAITGTVINLQMSDHLAVVYQF</sequence>
<dbReference type="InterPro" id="IPR005135">
    <property type="entry name" value="Endo/exonuclease/phosphatase"/>
</dbReference>
<reference evidence="2 3" key="1">
    <citation type="journal article" date="2014" name="Int. J. Syst. Evol. Microbiol.">
        <title>Nitrososphaera viennensis gen. nov., sp. nov., an aerobic and mesophilic, ammonia-oxidizing archaeon from soil and a member of the archaeal phylum Thaumarchaeota.</title>
        <authorList>
            <person name="Stieglmeier M."/>
            <person name="Klingl A."/>
            <person name="Alves R.J."/>
            <person name="Rittmann S.K."/>
            <person name="Melcher M."/>
            <person name="Leisch N."/>
            <person name="Schleper C."/>
        </authorList>
    </citation>
    <scope>NUCLEOTIDE SEQUENCE [LARGE SCALE GENOMIC DNA]</scope>
    <source>
        <strain evidence="2">EN76</strain>
    </source>
</reference>
<dbReference type="HOGENOM" id="CLU_1243060_0_0_2"/>